<name>A0A6M5YPU3_9BACT</name>
<evidence type="ECO:0000256" key="2">
    <source>
        <dbReference type="ARBA" id="ARBA00013064"/>
    </source>
</evidence>
<gene>
    <name evidence="5" type="ORF">FTUN_3502</name>
</gene>
<dbReference type="PANTHER" id="PTHR39181:SF1">
    <property type="entry name" value="TYROSINE-PROTEIN PHOSPHATASE YWQE"/>
    <property type="match status" value="1"/>
</dbReference>
<evidence type="ECO:0000256" key="4">
    <source>
        <dbReference type="ARBA" id="ARBA00051722"/>
    </source>
</evidence>
<keyword evidence="3" id="KW-0378">Hydrolase</keyword>
<dbReference type="AlphaFoldDB" id="A0A6M5YPU3"/>
<dbReference type="EC" id="3.1.3.48" evidence="2"/>
<dbReference type="Pfam" id="PF19567">
    <property type="entry name" value="CpsB_CapC"/>
    <property type="match status" value="1"/>
</dbReference>
<dbReference type="KEGG" id="ftj:FTUN_3502"/>
<evidence type="ECO:0000313" key="5">
    <source>
        <dbReference type="EMBL" id="QJW95948.1"/>
    </source>
</evidence>
<dbReference type="PIRSF" id="PIRSF016557">
    <property type="entry name" value="Caps_synth_CpsB"/>
    <property type="match status" value="1"/>
</dbReference>
<protein>
    <recommendedName>
        <fullName evidence="2">protein-tyrosine-phosphatase</fullName>
        <ecNumber evidence="2">3.1.3.48</ecNumber>
    </recommendedName>
</protein>
<dbReference type="GO" id="GO:0030145">
    <property type="term" value="F:manganese ion binding"/>
    <property type="evidence" value="ECO:0007669"/>
    <property type="project" value="InterPro"/>
</dbReference>
<proteinExistence type="inferred from homology"/>
<dbReference type="EMBL" id="CP053452">
    <property type="protein sequence ID" value="QJW95948.1"/>
    <property type="molecule type" value="Genomic_DNA"/>
</dbReference>
<reference evidence="6" key="1">
    <citation type="submission" date="2020-05" db="EMBL/GenBank/DDBJ databases">
        <title>Frigoriglobus tundricola gen. nov., sp. nov., a psychrotolerant cellulolytic planctomycete of the family Gemmataceae with two divergent copies of 16S rRNA gene.</title>
        <authorList>
            <person name="Kulichevskaya I.S."/>
            <person name="Ivanova A.A."/>
            <person name="Naumoff D.G."/>
            <person name="Beletsky A.V."/>
            <person name="Rijpstra W.I.C."/>
            <person name="Sinninghe Damste J.S."/>
            <person name="Mardanov A.V."/>
            <person name="Ravin N.V."/>
            <person name="Dedysh S.N."/>
        </authorList>
    </citation>
    <scope>NUCLEOTIDE SEQUENCE [LARGE SCALE GENOMIC DNA]</scope>
    <source>
        <strain evidence="6">PL17</strain>
    </source>
</reference>
<comment type="catalytic activity">
    <reaction evidence="4">
        <text>O-phospho-L-tyrosyl-[protein] + H2O = L-tyrosyl-[protein] + phosphate</text>
        <dbReference type="Rhea" id="RHEA:10684"/>
        <dbReference type="Rhea" id="RHEA-COMP:10136"/>
        <dbReference type="Rhea" id="RHEA-COMP:20101"/>
        <dbReference type="ChEBI" id="CHEBI:15377"/>
        <dbReference type="ChEBI" id="CHEBI:43474"/>
        <dbReference type="ChEBI" id="CHEBI:46858"/>
        <dbReference type="ChEBI" id="CHEBI:61978"/>
        <dbReference type="EC" id="3.1.3.48"/>
    </reaction>
</comment>
<evidence type="ECO:0000313" key="6">
    <source>
        <dbReference type="Proteomes" id="UP000503447"/>
    </source>
</evidence>
<keyword evidence="6" id="KW-1185">Reference proteome</keyword>
<accession>A0A6M5YPU3</accession>
<dbReference type="Gene3D" id="3.20.20.140">
    <property type="entry name" value="Metal-dependent hydrolases"/>
    <property type="match status" value="1"/>
</dbReference>
<dbReference type="InterPro" id="IPR016667">
    <property type="entry name" value="Caps_polysacc_synth_CpsB/CapC"/>
</dbReference>
<organism evidence="5 6">
    <name type="scientific">Frigoriglobus tundricola</name>
    <dbReference type="NCBI Taxonomy" id="2774151"/>
    <lineage>
        <taxon>Bacteria</taxon>
        <taxon>Pseudomonadati</taxon>
        <taxon>Planctomycetota</taxon>
        <taxon>Planctomycetia</taxon>
        <taxon>Gemmatales</taxon>
        <taxon>Gemmataceae</taxon>
        <taxon>Frigoriglobus</taxon>
    </lineage>
</organism>
<sequence>MCDDTRALSAVCGMSRSVMVPLADTHVHLLAGLDDGPPTPDVALAMCRLLVAEGVRHATALAHQNPGYPDNTADRLRAAAAALAVQLAEQKIPLSVHPTGEIMLTPATLDEWRAGRLLSVGDHRQWLLVEMPHDKFVDVLPLAEALKPEGVGLIVAHAERYGPLLDDPALTAQWIAAGCRIQVTARALADPWEPGQDEALERWAKCGFIHLLGSDGHGIDRRRPVLAAGVARLAKWVGRAQARRIAGEWGRAVLEGEPFTVPPCPPRRGWFTRLFGG</sequence>
<dbReference type="Proteomes" id="UP000503447">
    <property type="component" value="Chromosome"/>
</dbReference>
<evidence type="ECO:0000256" key="3">
    <source>
        <dbReference type="ARBA" id="ARBA00022801"/>
    </source>
</evidence>
<evidence type="ECO:0000256" key="1">
    <source>
        <dbReference type="ARBA" id="ARBA00005750"/>
    </source>
</evidence>
<dbReference type="GO" id="GO:0004725">
    <property type="term" value="F:protein tyrosine phosphatase activity"/>
    <property type="evidence" value="ECO:0007669"/>
    <property type="project" value="UniProtKB-EC"/>
</dbReference>
<comment type="similarity">
    <text evidence="1">Belongs to the metallo-dependent hydrolases superfamily. CpsB/CapC family.</text>
</comment>
<dbReference type="PANTHER" id="PTHR39181">
    <property type="entry name" value="TYROSINE-PROTEIN PHOSPHATASE YWQE"/>
    <property type="match status" value="1"/>
</dbReference>